<organism evidence="11 12">
    <name type="scientific">Heliocybe sulcata</name>
    <dbReference type="NCBI Taxonomy" id="5364"/>
    <lineage>
        <taxon>Eukaryota</taxon>
        <taxon>Fungi</taxon>
        <taxon>Dikarya</taxon>
        <taxon>Basidiomycota</taxon>
        <taxon>Agaricomycotina</taxon>
        <taxon>Agaricomycetes</taxon>
        <taxon>Gloeophyllales</taxon>
        <taxon>Gloeophyllaceae</taxon>
        <taxon>Heliocybe</taxon>
    </lineage>
</organism>
<dbReference type="GO" id="GO:0016020">
    <property type="term" value="C:membrane"/>
    <property type="evidence" value="ECO:0007669"/>
    <property type="project" value="UniProtKB-SubCell"/>
</dbReference>
<feature type="transmembrane region" description="Helical" evidence="10">
    <location>
        <begin position="245"/>
        <end position="276"/>
    </location>
</feature>
<comment type="similarity">
    <text evidence="2">Belongs to the oligopeptide OPT transporter family.</text>
</comment>
<evidence type="ECO:0000256" key="5">
    <source>
        <dbReference type="ARBA" id="ARBA00022856"/>
    </source>
</evidence>
<dbReference type="EMBL" id="ML213514">
    <property type="protein sequence ID" value="TFK49902.1"/>
    <property type="molecule type" value="Genomic_DNA"/>
</dbReference>
<gene>
    <name evidence="11" type="ORF">OE88DRAFT_1808967</name>
</gene>
<evidence type="ECO:0000256" key="8">
    <source>
        <dbReference type="ARBA" id="ARBA00023136"/>
    </source>
</evidence>
<protein>
    <submittedName>
        <fullName evidence="11">OPT superfamily oligopeptide transporter</fullName>
    </submittedName>
</protein>
<dbReference type="GO" id="GO:0035673">
    <property type="term" value="F:oligopeptide transmembrane transporter activity"/>
    <property type="evidence" value="ECO:0007669"/>
    <property type="project" value="InterPro"/>
</dbReference>
<sequence length="789" mass="88152">MADVPTLALAQTSDHDSYDDKKSSKDGDVVKDVKDAYSDLEKTEVIEVPPEETDNVVQDAADIATQASMSILHVEDDPTLPALTFRFWFLGIGLAMFGSVLSEIYWWKPQNATVSALFQLIISYVLGNAIAQIIPRKGLFRYLNPGPFNIKEHACIVIFSSTASTTADAISIISTLDLYYGVTLNPAVAIFQTLSSQLLGYGFAGILRVLLVFPTYALYPATVPQVNLLQSMHAGNYLSKKKMRFFWIVFTAIFCWEIIPTWMFPLLTAFSIVCLADHGRHDFVRNLFGAGSSNEGIGFFSFGFDWTLIAQGNPLYWPLQTQLSSYLGMFIGYILLTSAYYSDVWQGRSLGLPFMSQSLFNRNGTTYDQTSILNDKQEFDPEKFANVGQPWLTTTYAISLLCYNLAVGASFSHVLLWHWNELKSAFSGFKFLTNVRDVDDPHFEKMKVYPEVPQLWYIGILLGSFAVGCGTLYTHTNYLPGWSMLVFVIISFVITTFLGFVTAVTGFSQPTEGLVQLIAAYVHPGKPVANMYARLYGYSTGFQALNLLQDLKLGQYCKIPPRATFTAQIGGTVVGSIMNYVMMKNIISSHRADLVDPIGTRLWSGWHAQSFNTQAVTWGALAKQMYSPGSTYFWVPMAILIGFIVPFIFFGLHQVFGKRTGIFKYILVPVVCNYLGYLPYSVNGQWWTCYVIGIASQWWARTRRPRWFKKYNYLMSAALVSLAFFPNEDGLFMTNRDCGIQDGGSQIIFFILNFAVFGASGNGVDFPAWWGNPSAASGLSVDRCKSTVS</sequence>
<keyword evidence="3" id="KW-0813">Transport</keyword>
<evidence type="ECO:0000256" key="9">
    <source>
        <dbReference type="SAM" id="MobiDB-lite"/>
    </source>
</evidence>
<feature type="transmembrane region" description="Helical" evidence="10">
    <location>
        <begin position="113"/>
        <end position="134"/>
    </location>
</feature>
<evidence type="ECO:0000256" key="3">
    <source>
        <dbReference type="ARBA" id="ARBA00022448"/>
    </source>
</evidence>
<name>A0A5C3MYD7_9AGAM</name>
<keyword evidence="5" id="KW-0571">Peptide transport</keyword>
<dbReference type="InterPro" id="IPR004813">
    <property type="entry name" value="OPT"/>
</dbReference>
<keyword evidence="4 10" id="KW-0812">Transmembrane</keyword>
<feature type="transmembrane region" description="Helical" evidence="10">
    <location>
        <begin position="198"/>
        <end position="219"/>
    </location>
</feature>
<evidence type="ECO:0000256" key="2">
    <source>
        <dbReference type="ARBA" id="ARBA00008807"/>
    </source>
</evidence>
<dbReference type="NCBIfam" id="TIGR00728">
    <property type="entry name" value="OPT_sfam"/>
    <property type="match status" value="1"/>
</dbReference>
<dbReference type="GO" id="GO:0015031">
    <property type="term" value="P:protein transport"/>
    <property type="evidence" value="ECO:0007669"/>
    <property type="project" value="UniProtKB-KW"/>
</dbReference>
<dbReference type="InterPro" id="IPR004648">
    <property type="entry name" value="Oligpept_transpt"/>
</dbReference>
<dbReference type="Pfam" id="PF03169">
    <property type="entry name" value="OPT"/>
    <property type="match status" value="1"/>
</dbReference>
<feature type="transmembrane region" description="Helical" evidence="10">
    <location>
        <begin position="87"/>
        <end position="107"/>
    </location>
</feature>
<feature type="transmembrane region" description="Helical" evidence="10">
    <location>
        <begin position="323"/>
        <end position="341"/>
    </location>
</feature>
<feature type="region of interest" description="Disordered" evidence="9">
    <location>
        <begin position="1"/>
        <end position="27"/>
    </location>
</feature>
<keyword evidence="7 10" id="KW-1133">Transmembrane helix</keyword>
<feature type="transmembrane region" description="Helical" evidence="10">
    <location>
        <begin position="631"/>
        <end position="650"/>
    </location>
</feature>
<feature type="transmembrane region" description="Helical" evidence="10">
    <location>
        <begin position="662"/>
        <end position="678"/>
    </location>
</feature>
<accession>A0A5C3MYD7</accession>
<feature type="transmembrane region" description="Helical" evidence="10">
    <location>
        <begin position="455"/>
        <end position="473"/>
    </location>
</feature>
<reference evidence="11 12" key="1">
    <citation type="journal article" date="2019" name="Nat. Ecol. Evol.">
        <title>Megaphylogeny resolves global patterns of mushroom evolution.</title>
        <authorList>
            <person name="Varga T."/>
            <person name="Krizsan K."/>
            <person name="Foldi C."/>
            <person name="Dima B."/>
            <person name="Sanchez-Garcia M."/>
            <person name="Sanchez-Ramirez S."/>
            <person name="Szollosi G.J."/>
            <person name="Szarkandi J.G."/>
            <person name="Papp V."/>
            <person name="Albert L."/>
            <person name="Andreopoulos W."/>
            <person name="Angelini C."/>
            <person name="Antonin V."/>
            <person name="Barry K.W."/>
            <person name="Bougher N.L."/>
            <person name="Buchanan P."/>
            <person name="Buyck B."/>
            <person name="Bense V."/>
            <person name="Catcheside P."/>
            <person name="Chovatia M."/>
            <person name="Cooper J."/>
            <person name="Damon W."/>
            <person name="Desjardin D."/>
            <person name="Finy P."/>
            <person name="Geml J."/>
            <person name="Haridas S."/>
            <person name="Hughes K."/>
            <person name="Justo A."/>
            <person name="Karasinski D."/>
            <person name="Kautmanova I."/>
            <person name="Kiss B."/>
            <person name="Kocsube S."/>
            <person name="Kotiranta H."/>
            <person name="LaButti K.M."/>
            <person name="Lechner B.E."/>
            <person name="Liimatainen K."/>
            <person name="Lipzen A."/>
            <person name="Lukacs Z."/>
            <person name="Mihaltcheva S."/>
            <person name="Morgado L.N."/>
            <person name="Niskanen T."/>
            <person name="Noordeloos M.E."/>
            <person name="Ohm R.A."/>
            <person name="Ortiz-Santana B."/>
            <person name="Ovrebo C."/>
            <person name="Racz N."/>
            <person name="Riley R."/>
            <person name="Savchenko A."/>
            <person name="Shiryaev A."/>
            <person name="Soop K."/>
            <person name="Spirin V."/>
            <person name="Szebenyi C."/>
            <person name="Tomsovsky M."/>
            <person name="Tulloss R.E."/>
            <person name="Uehling J."/>
            <person name="Grigoriev I.V."/>
            <person name="Vagvolgyi C."/>
            <person name="Papp T."/>
            <person name="Martin F.M."/>
            <person name="Miettinen O."/>
            <person name="Hibbett D.S."/>
            <person name="Nagy L.G."/>
        </authorList>
    </citation>
    <scope>NUCLEOTIDE SEQUENCE [LARGE SCALE GENOMIC DNA]</scope>
    <source>
        <strain evidence="11 12">OMC1185</strain>
    </source>
</reference>
<proteinExistence type="inferred from homology"/>
<evidence type="ECO:0000313" key="12">
    <source>
        <dbReference type="Proteomes" id="UP000305948"/>
    </source>
</evidence>
<dbReference type="OrthoDB" id="9986677at2759"/>
<keyword evidence="6" id="KW-0653">Protein transport</keyword>
<evidence type="ECO:0000256" key="1">
    <source>
        <dbReference type="ARBA" id="ARBA00004141"/>
    </source>
</evidence>
<dbReference type="Proteomes" id="UP000305948">
    <property type="component" value="Unassembled WGS sequence"/>
</dbReference>
<evidence type="ECO:0000256" key="7">
    <source>
        <dbReference type="ARBA" id="ARBA00022989"/>
    </source>
</evidence>
<feature type="compositionally biased region" description="Basic and acidic residues" evidence="9">
    <location>
        <begin position="13"/>
        <end position="27"/>
    </location>
</feature>
<keyword evidence="12" id="KW-1185">Reference proteome</keyword>
<evidence type="ECO:0000256" key="6">
    <source>
        <dbReference type="ARBA" id="ARBA00022927"/>
    </source>
</evidence>
<comment type="subcellular location">
    <subcellularLocation>
        <location evidence="1">Membrane</location>
        <topology evidence="1">Multi-pass membrane protein</topology>
    </subcellularLocation>
</comment>
<evidence type="ECO:0000256" key="10">
    <source>
        <dbReference type="SAM" id="Phobius"/>
    </source>
</evidence>
<feature type="transmembrane region" description="Helical" evidence="10">
    <location>
        <begin position="485"/>
        <end position="507"/>
    </location>
</feature>
<dbReference type="AlphaFoldDB" id="A0A5C3MYD7"/>
<keyword evidence="8 10" id="KW-0472">Membrane</keyword>
<feature type="transmembrane region" description="Helical" evidence="10">
    <location>
        <begin position="400"/>
        <end position="419"/>
    </location>
</feature>
<evidence type="ECO:0000313" key="11">
    <source>
        <dbReference type="EMBL" id="TFK49902.1"/>
    </source>
</evidence>
<evidence type="ECO:0000256" key="4">
    <source>
        <dbReference type="ARBA" id="ARBA00022692"/>
    </source>
</evidence>
<dbReference type="PANTHER" id="PTHR22601">
    <property type="entry name" value="ISP4 LIKE PROTEIN"/>
    <property type="match status" value="1"/>
</dbReference>